<name>A0A512BE38_9BACT</name>
<keyword evidence="5" id="KW-1185">Reference proteome</keyword>
<evidence type="ECO:0000313" key="4">
    <source>
        <dbReference type="EMBL" id="GEO10220.1"/>
    </source>
</evidence>
<dbReference type="Gene3D" id="2.40.160.50">
    <property type="entry name" value="membrane protein fhac: a member of the omp85/tpsb transporter family"/>
    <property type="match status" value="1"/>
</dbReference>
<dbReference type="InterPro" id="IPR000184">
    <property type="entry name" value="Bac_surfAg_D15"/>
</dbReference>
<organism evidence="4 5">
    <name type="scientific">Segetibacter aerophilus</name>
    <dbReference type="NCBI Taxonomy" id="670293"/>
    <lineage>
        <taxon>Bacteria</taxon>
        <taxon>Pseudomonadati</taxon>
        <taxon>Bacteroidota</taxon>
        <taxon>Chitinophagia</taxon>
        <taxon>Chitinophagales</taxon>
        <taxon>Chitinophagaceae</taxon>
        <taxon>Segetibacter</taxon>
    </lineage>
</organism>
<evidence type="ECO:0000259" key="3">
    <source>
        <dbReference type="Pfam" id="PF01103"/>
    </source>
</evidence>
<reference evidence="4 5" key="1">
    <citation type="submission" date="2019-07" db="EMBL/GenBank/DDBJ databases">
        <title>Whole genome shotgun sequence of Segetibacter aerophilus NBRC 106135.</title>
        <authorList>
            <person name="Hosoyama A."/>
            <person name="Uohara A."/>
            <person name="Ohji S."/>
            <person name="Ichikawa N."/>
        </authorList>
    </citation>
    <scope>NUCLEOTIDE SEQUENCE [LARGE SCALE GENOMIC DNA]</scope>
    <source>
        <strain evidence="4 5">NBRC 106135</strain>
    </source>
</reference>
<evidence type="ECO:0000256" key="1">
    <source>
        <dbReference type="ARBA" id="ARBA00004370"/>
    </source>
</evidence>
<dbReference type="GO" id="GO:0019867">
    <property type="term" value="C:outer membrane"/>
    <property type="evidence" value="ECO:0007669"/>
    <property type="project" value="InterPro"/>
</dbReference>
<evidence type="ECO:0000313" key="5">
    <source>
        <dbReference type="Proteomes" id="UP000321513"/>
    </source>
</evidence>
<dbReference type="EMBL" id="BJYT01000009">
    <property type="protein sequence ID" value="GEO10220.1"/>
    <property type="molecule type" value="Genomic_DNA"/>
</dbReference>
<dbReference type="AlphaFoldDB" id="A0A512BE38"/>
<dbReference type="OrthoDB" id="333971at2"/>
<feature type="domain" description="Bacterial surface antigen (D15)" evidence="3">
    <location>
        <begin position="598"/>
        <end position="821"/>
    </location>
</feature>
<comment type="subcellular location">
    <subcellularLocation>
        <location evidence="1">Membrane</location>
    </subcellularLocation>
</comment>
<dbReference type="RefSeq" id="WP_147204325.1">
    <property type="nucleotide sequence ID" value="NZ_BJYT01000009.1"/>
</dbReference>
<evidence type="ECO:0000256" key="2">
    <source>
        <dbReference type="ARBA" id="ARBA00023136"/>
    </source>
</evidence>
<protein>
    <recommendedName>
        <fullName evidence="3">Bacterial surface antigen (D15) domain-containing protein</fullName>
    </recommendedName>
</protein>
<keyword evidence="2" id="KW-0472">Membrane</keyword>
<comment type="caution">
    <text evidence="4">The sequence shown here is derived from an EMBL/GenBank/DDBJ whole genome shotgun (WGS) entry which is preliminary data.</text>
</comment>
<dbReference type="Proteomes" id="UP000321513">
    <property type="component" value="Unassembled WGS sequence"/>
</dbReference>
<sequence length="858" mass="97218">MRCDVLPLLLLTIFLHVVGSPAAIAQKGDSITVAIAPEYDNVSKAHRVLFGETYRKLWATPVKIRIIHLQKEKGGLTIVEKGGGLQTKSLKLSDTSGKAWVLRSIQKYPERALPQRLKATIAKDILQDQVATGHPFAALTVPPFAAALGIPHSNPEIVYLADDPALGEFRQDFANSVLLLEERDPLTATDTDNAEKVEEKLEKDHNNRVDQKLVLRARLLDLFLGDWDRHEGQWRWEEKKEDSGSLYLPIPRDRDKVYYNTAGIFPWLLSRQSLKSNLQGFHNDVRDIRGYNFNNRYFDRIFLNELSEADWKEQISYVQNMLTDDLIKTAVRRLPGKIYTLTGNKIINTLIARRTLLAKQAMKYFEFISEEVDVHASDKSEQFEIEYLPYGNVAVTISKNNKNSGATGLLYKRVFDHRSTNEIRLHALGGDDVFTVKGVDKSPIKIRMIGGVDTDSFFVASNIRNKRKLYAYDRSDEQNKFPSPLLARIKTASDSSINEYNKHSFKYDKLGPAFSFVYTIDQGMLLRAGVGYEKHGFRKEPFAEKHMLSANYGTERHSYMFEYSGYLTKVIYGNDLSIDFLSKGPNYTSNFFGVGNETQFVNAEGKDIRYYRNQYNIFSAEVKLHRHINKNFTASAGFKSQYYTSSPANNKTHFFQSYNAVHPDDNVFDNRFYTGVVAGTSVDTRNNGLFSSKGIFWATEVTALKQLNGGRKSFAQVFSEFNFYVPLTNDSNIVIANRIGAGATIGTPAFFQQFQLGGVRNLRGFHTYRFTGKSMFFYNLDLRCKLFDFNSYLFPGTVGVVGFNDIGRVWVPGEASKKWHDGYGGGIYIIPAELILIQAIVGHSVEGTLPYISIGFTF</sequence>
<dbReference type="Pfam" id="PF01103">
    <property type="entry name" value="Omp85"/>
    <property type="match status" value="1"/>
</dbReference>
<proteinExistence type="predicted"/>
<gene>
    <name evidence="4" type="ORF">SAE01_27160</name>
</gene>
<accession>A0A512BE38</accession>